<reference evidence="2 3" key="1">
    <citation type="submission" date="2014-01" db="EMBL/GenBank/DDBJ databases">
        <title>Interspecies Systems Biology Uncovers Metabolites Affecting C. elegans Gene Expression and Life History Traits.</title>
        <authorList>
            <person name="Watson E."/>
            <person name="Macneil L.T."/>
            <person name="Ritter A.D."/>
            <person name="Yilmaz L.S."/>
            <person name="Rosebrock A.P."/>
            <person name="Caudy A.A."/>
            <person name="Walhout A.J."/>
        </authorList>
    </citation>
    <scope>NUCLEOTIDE SEQUENCE [LARGE SCALE GENOMIC DNA]</scope>
    <source>
        <strain evidence="2 3">DA1877</strain>
    </source>
</reference>
<evidence type="ECO:0000313" key="2">
    <source>
        <dbReference type="EMBL" id="EXU81262.1"/>
    </source>
</evidence>
<accession>A0A014QDJ7</accession>
<comment type="caution">
    <text evidence="2">The sequence shown here is derived from an EMBL/GenBank/DDBJ whole genome shotgun (WGS) entry which is preliminary data.</text>
</comment>
<evidence type="ECO:0000313" key="3">
    <source>
        <dbReference type="Proteomes" id="UP000020766"/>
    </source>
</evidence>
<keyword evidence="3" id="KW-1185">Reference proteome</keyword>
<evidence type="ECO:0000259" key="1">
    <source>
        <dbReference type="PROSITE" id="PS51787"/>
    </source>
</evidence>
<dbReference type="Pfam" id="PF02190">
    <property type="entry name" value="LON_substr_bdg"/>
    <property type="match status" value="1"/>
</dbReference>
<dbReference type="InterPro" id="IPR046336">
    <property type="entry name" value="Lon_prtase_N_sf"/>
</dbReference>
<dbReference type="PROSITE" id="PS51787">
    <property type="entry name" value="LON_N"/>
    <property type="match status" value="1"/>
</dbReference>
<dbReference type="SMART" id="SM00464">
    <property type="entry name" value="LON"/>
    <property type="match status" value="1"/>
</dbReference>
<gene>
    <name evidence="2" type="ORF">AX13_10685</name>
</gene>
<dbReference type="STRING" id="225991.MA05_14975"/>
<dbReference type="RefSeq" id="WP_043379070.1">
    <property type="nucleotide sequence ID" value="NZ_JBOK01000003.1"/>
</dbReference>
<dbReference type="Gene3D" id="1.10.4060.10">
    <property type="entry name" value="BPP1347 like domain"/>
    <property type="match status" value="1"/>
</dbReference>
<feature type="domain" description="Lon N-terminal" evidence="1">
    <location>
        <begin position="7"/>
        <end position="203"/>
    </location>
</feature>
<dbReference type="Proteomes" id="UP000020766">
    <property type="component" value="Unassembled WGS sequence"/>
</dbReference>
<name>A0A014QDJ7_9BURK</name>
<dbReference type="SUPFAM" id="SSF88697">
    <property type="entry name" value="PUA domain-like"/>
    <property type="match status" value="1"/>
</dbReference>
<dbReference type="InterPro" id="IPR015947">
    <property type="entry name" value="PUA-like_sf"/>
</dbReference>
<organism evidence="2 3">
    <name type="scientific">Comamonas aquatica DA1877</name>
    <dbReference type="NCBI Taxonomy" id="1457173"/>
    <lineage>
        <taxon>Bacteria</taxon>
        <taxon>Pseudomonadati</taxon>
        <taxon>Pseudomonadota</taxon>
        <taxon>Betaproteobacteria</taxon>
        <taxon>Burkholderiales</taxon>
        <taxon>Comamonadaceae</taxon>
        <taxon>Comamonas</taxon>
    </lineage>
</organism>
<dbReference type="InterPro" id="IPR003111">
    <property type="entry name" value="Lon_prtase_N"/>
</dbReference>
<dbReference type="AlphaFoldDB" id="A0A014QDJ7"/>
<proteinExistence type="predicted"/>
<dbReference type="PANTHER" id="PTHR46732">
    <property type="entry name" value="ATP-DEPENDENT PROTEASE LA (LON) DOMAIN PROTEIN"/>
    <property type="match status" value="1"/>
</dbReference>
<sequence>MTSPLTLISLPLFPLHAVLFPGGHLPLRVFEARYRNMVHGCREAGAPFGVVTLLSGQEIHQPHLPPETFYATGTIAAIDSLSPLSTGLELLHCSGRERFHIATARKLPLGLWVADVELLPADHTIPIPSYLRHTATTLRLVLQKIPQNHLEGATDAQFADCGWVANRWCELLPMERKLQLCLLELDSPLVRLELVADTLERAGITP</sequence>
<dbReference type="PATRIC" id="fig|1457173.3.peg.664"/>
<dbReference type="PANTHER" id="PTHR46732:SF8">
    <property type="entry name" value="ATP-DEPENDENT PROTEASE LA (LON) DOMAIN PROTEIN"/>
    <property type="match status" value="1"/>
</dbReference>
<dbReference type="Gene3D" id="2.30.130.40">
    <property type="entry name" value="LON domain-like"/>
    <property type="match status" value="1"/>
</dbReference>
<dbReference type="EMBL" id="JBOK01000003">
    <property type="protein sequence ID" value="EXU81262.1"/>
    <property type="molecule type" value="Genomic_DNA"/>
</dbReference>
<protein>
    <submittedName>
        <fullName evidence="2">Peptidase S16</fullName>
    </submittedName>
</protein>